<dbReference type="EC" id="2.7.1.180" evidence="1 10"/>
<feature type="chain" id="PRO_5039888565" description="FAD:protein FMN transferase" evidence="12">
    <location>
        <begin position="22"/>
        <end position="354"/>
    </location>
</feature>
<dbReference type="Proteomes" id="UP000326837">
    <property type="component" value="Chromosome"/>
</dbReference>
<evidence type="ECO:0000256" key="2">
    <source>
        <dbReference type="ARBA" id="ARBA00016337"/>
    </source>
</evidence>
<evidence type="ECO:0000256" key="1">
    <source>
        <dbReference type="ARBA" id="ARBA00011955"/>
    </source>
</evidence>
<dbReference type="Pfam" id="PF02424">
    <property type="entry name" value="ApbE"/>
    <property type="match status" value="1"/>
</dbReference>
<dbReference type="GO" id="GO:0046872">
    <property type="term" value="F:metal ion binding"/>
    <property type="evidence" value="ECO:0007669"/>
    <property type="project" value="UniProtKB-UniRule"/>
</dbReference>
<evidence type="ECO:0000256" key="12">
    <source>
        <dbReference type="SAM" id="SignalP"/>
    </source>
</evidence>
<gene>
    <name evidence="13" type="ORF">PLANPX_2629</name>
</gene>
<dbReference type="EMBL" id="AP021861">
    <property type="protein sequence ID" value="BBO33017.1"/>
    <property type="molecule type" value="Genomic_DNA"/>
</dbReference>
<evidence type="ECO:0000256" key="11">
    <source>
        <dbReference type="PIRSR" id="PIRSR006268-2"/>
    </source>
</evidence>
<keyword evidence="7 10" id="KW-0460">Magnesium</keyword>
<feature type="binding site" evidence="11">
    <location>
        <position position="291"/>
    </location>
    <ligand>
        <name>Mg(2+)</name>
        <dbReference type="ChEBI" id="CHEBI:18420"/>
    </ligand>
</feature>
<organism evidence="13 14">
    <name type="scientific">Lacipirellula parvula</name>
    <dbReference type="NCBI Taxonomy" id="2650471"/>
    <lineage>
        <taxon>Bacteria</taxon>
        <taxon>Pseudomonadati</taxon>
        <taxon>Planctomycetota</taxon>
        <taxon>Planctomycetia</taxon>
        <taxon>Pirellulales</taxon>
        <taxon>Lacipirellulaceae</taxon>
        <taxon>Lacipirellula</taxon>
    </lineage>
</organism>
<evidence type="ECO:0000256" key="3">
    <source>
        <dbReference type="ARBA" id="ARBA00022630"/>
    </source>
</evidence>
<comment type="similarity">
    <text evidence="10">Belongs to the ApbE family.</text>
</comment>
<evidence type="ECO:0000256" key="8">
    <source>
        <dbReference type="ARBA" id="ARBA00031306"/>
    </source>
</evidence>
<proteinExistence type="inferred from homology"/>
<feature type="signal peptide" evidence="12">
    <location>
        <begin position="1"/>
        <end position="21"/>
    </location>
</feature>
<dbReference type="InterPro" id="IPR024932">
    <property type="entry name" value="ApbE"/>
</dbReference>
<evidence type="ECO:0000313" key="13">
    <source>
        <dbReference type="EMBL" id="BBO33017.1"/>
    </source>
</evidence>
<dbReference type="PANTHER" id="PTHR30040">
    <property type="entry name" value="THIAMINE BIOSYNTHESIS LIPOPROTEIN APBE"/>
    <property type="match status" value="1"/>
</dbReference>
<keyword evidence="6 10" id="KW-0274">FAD</keyword>
<dbReference type="InterPro" id="IPR003374">
    <property type="entry name" value="ApbE-like_sf"/>
</dbReference>
<keyword evidence="4 10" id="KW-0808">Transferase</keyword>
<reference evidence="14" key="1">
    <citation type="submission" date="2019-10" db="EMBL/GenBank/DDBJ databases">
        <title>Lacipirellula parvula gen. nov., sp. nov., representing a lineage of planctomycetes widespread in freshwater anoxic habitats, and description of the family Lacipirellulaceae.</title>
        <authorList>
            <person name="Dedysh S.N."/>
            <person name="Kulichevskaya I.S."/>
            <person name="Beletsky A.V."/>
            <person name="Rakitin A.L."/>
            <person name="Mardanov A.V."/>
            <person name="Ivanova A.A."/>
            <person name="Saltykova V.X."/>
            <person name="Rijpstra W.I.C."/>
            <person name="Sinninghe Damste J.S."/>
            <person name="Ravin N.V."/>
        </authorList>
    </citation>
    <scope>NUCLEOTIDE SEQUENCE [LARGE SCALE GENOMIC DNA]</scope>
    <source>
        <strain evidence="14">PX69</strain>
    </source>
</reference>
<sequence length="354" mass="38531">MKSHFAAAFLLLALITGKAAAQPPLASLTGPTMGTTYHIKYWGDQPNDPPKVKATIDELLAEFDRQMSTYRDDSELSQFNRAAAGEWFPVSADTARVVEESLRYYRDTDGVLDVTVPPLLRLWNFSAGAKRDEPIVPPEPKALLAARRLVGSQHIHVQTEPPALKKDFAGVEVDLSSIAPGYAVDLIIAKLQELGFANAMVEIGGEVRGVGLRPDGKPWRIGVEQVDATDGTLARIVPLHDMALSTAGDYRNFRTADGGRFTHIIDPRTGRALPYVGASVTVVAKTCTEADALDTPLLIMGPDDGYKWCVEHRIAALFQTRTADGGIVTKTTEWFDELAPQAPTKPEPQRTSAE</sequence>
<keyword evidence="14" id="KW-1185">Reference proteome</keyword>
<evidence type="ECO:0000256" key="4">
    <source>
        <dbReference type="ARBA" id="ARBA00022679"/>
    </source>
</evidence>
<dbReference type="PIRSF" id="PIRSF006268">
    <property type="entry name" value="ApbE"/>
    <property type="match status" value="1"/>
</dbReference>
<feature type="binding site" evidence="11">
    <location>
        <position position="177"/>
    </location>
    <ligand>
        <name>Mg(2+)</name>
        <dbReference type="ChEBI" id="CHEBI:18420"/>
    </ligand>
</feature>
<evidence type="ECO:0000256" key="5">
    <source>
        <dbReference type="ARBA" id="ARBA00022723"/>
    </source>
</evidence>
<dbReference type="PANTHER" id="PTHR30040:SF2">
    <property type="entry name" value="FAD:PROTEIN FMN TRANSFERASE"/>
    <property type="match status" value="1"/>
</dbReference>
<name>A0A5K7XAM6_9BACT</name>
<dbReference type="KEGG" id="lpav:PLANPX_2629"/>
<keyword evidence="3 10" id="KW-0285">Flavoprotein</keyword>
<evidence type="ECO:0000256" key="6">
    <source>
        <dbReference type="ARBA" id="ARBA00022827"/>
    </source>
</evidence>
<comment type="catalytic activity">
    <reaction evidence="9 10">
        <text>L-threonyl-[protein] + FAD = FMN-L-threonyl-[protein] + AMP + H(+)</text>
        <dbReference type="Rhea" id="RHEA:36847"/>
        <dbReference type="Rhea" id="RHEA-COMP:11060"/>
        <dbReference type="Rhea" id="RHEA-COMP:11061"/>
        <dbReference type="ChEBI" id="CHEBI:15378"/>
        <dbReference type="ChEBI" id="CHEBI:30013"/>
        <dbReference type="ChEBI" id="CHEBI:57692"/>
        <dbReference type="ChEBI" id="CHEBI:74257"/>
        <dbReference type="ChEBI" id="CHEBI:456215"/>
        <dbReference type="EC" id="2.7.1.180"/>
    </reaction>
</comment>
<evidence type="ECO:0000313" key="14">
    <source>
        <dbReference type="Proteomes" id="UP000326837"/>
    </source>
</evidence>
<feature type="binding site" evidence="11">
    <location>
        <position position="295"/>
    </location>
    <ligand>
        <name>Mg(2+)</name>
        <dbReference type="ChEBI" id="CHEBI:18420"/>
    </ligand>
</feature>
<accession>A0A5K7XAM6</accession>
<dbReference type="AlphaFoldDB" id="A0A5K7XAM6"/>
<evidence type="ECO:0000256" key="10">
    <source>
        <dbReference type="PIRNR" id="PIRNR006268"/>
    </source>
</evidence>
<protein>
    <recommendedName>
        <fullName evidence="2 10">FAD:protein FMN transferase</fullName>
        <ecNumber evidence="1 10">2.7.1.180</ecNumber>
    </recommendedName>
    <alternativeName>
        <fullName evidence="8 10">Flavin transferase</fullName>
    </alternativeName>
</protein>
<dbReference type="SUPFAM" id="SSF143631">
    <property type="entry name" value="ApbE-like"/>
    <property type="match status" value="1"/>
</dbReference>
<keyword evidence="12" id="KW-0732">Signal</keyword>
<keyword evidence="5 10" id="KW-0479">Metal-binding</keyword>
<dbReference type="GO" id="GO:0016740">
    <property type="term" value="F:transferase activity"/>
    <property type="evidence" value="ECO:0007669"/>
    <property type="project" value="UniProtKB-UniRule"/>
</dbReference>
<dbReference type="Gene3D" id="3.10.520.10">
    <property type="entry name" value="ApbE-like domains"/>
    <property type="match status" value="1"/>
</dbReference>
<evidence type="ECO:0000256" key="7">
    <source>
        <dbReference type="ARBA" id="ARBA00022842"/>
    </source>
</evidence>
<dbReference type="RefSeq" id="WP_172992000.1">
    <property type="nucleotide sequence ID" value="NZ_AP021861.1"/>
</dbReference>
<evidence type="ECO:0000256" key="9">
    <source>
        <dbReference type="ARBA" id="ARBA00048540"/>
    </source>
</evidence>
<comment type="cofactor">
    <cofactor evidence="11">
        <name>Mg(2+)</name>
        <dbReference type="ChEBI" id="CHEBI:18420"/>
    </cofactor>
    <cofactor evidence="11">
        <name>Mn(2+)</name>
        <dbReference type="ChEBI" id="CHEBI:29035"/>
    </cofactor>
    <text evidence="11">Magnesium. Can also use manganese.</text>
</comment>